<evidence type="ECO:0000256" key="1">
    <source>
        <dbReference type="ARBA" id="ARBA00010652"/>
    </source>
</evidence>
<name>A0AA94UDZ8_9MYCO</name>
<evidence type="ECO:0000313" key="5">
    <source>
        <dbReference type="Proteomes" id="UP000309984"/>
    </source>
</evidence>
<dbReference type="SUPFAM" id="SSF140459">
    <property type="entry name" value="PE/PPE dimer-like"/>
    <property type="match status" value="1"/>
</dbReference>
<keyword evidence="5" id="KW-1185">Reference proteome</keyword>
<reference evidence="4 5" key="1">
    <citation type="submission" date="2018-01" db="EMBL/GenBank/DDBJ databases">
        <title>Comparative genomics of Mycobacterium mucogenicum and Mycobacterium neoaurum clade members emphasizing tRNA and non-coding RNA.</title>
        <authorList>
            <person name="Behra P.R.K."/>
            <person name="Pettersson B.M.F."/>
            <person name="Das S."/>
            <person name="Dasgupta S."/>
            <person name="Kirsebom L.A."/>
        </authorList>
    </citation>
    <scope>NUCLEOTIDE SEQUENCE [LARGE SCALE GENOMIC DNA]</scope>
    <source>
        <strain evidence="4 5">DSM 45104</strain>
    </source>
</reference>
<evidence type="ECO:0000313" key="4">
    <source>
        <dbReference type="EMBL" id="TLH67233.1"/>
    </source>
</evidence>
<evidence type="ECO:0000259" key="3">
    <source>
        <dbReference type="Pfam" id="PF15648"/>
    </source>
</evidence>
<feature type="domain" description="PPE" evidence="2">
    <location>
        <begin position="3"/>
        <end position="153"/>
    </location>
</feature>
<dbReference type="Proteomes" id="UP000309984">
    <property type="component" value="Unassembled WGS sequence"/>
</dbReference>
<accession>A0AA94UDZ8</accession>
<dbReference type="Pfam" id="PF00823">
    <property type="entry name" value="PPE"/>
    <property type="match status" value="1"/>
</dbReference>
<protein>
    <recommendedName>
        <fullName evidence="6">Tox-REase-5 domain-containing protein</fullName>
    </recommendedName>
</protein>
<evidence type="ECO:0000259" key="2">
    <source>
        <dbReference type="Pfam" id="PF00823"/>
    </source>
</evidence>
<feature type="domain" description="Tox-REase-5" evidence="3">
    <location>
        <begin position="191"/>
        <end position="284"/>
    </location>
</feature>
<gene>
    <name evidence="4" type="ORF">C1S79_15475</name>
</gene>
<dbReference type="InterPro" id="IPR028904">
    <property type="entry name" value="Tox-REase-5_dom"/>
</dbReference>
<dbReference type="InterPro" id="IPR038332">
    <property type="entry name" value="PPE_sf"/>
</dbReference>
<evidence type="ECO:0008006" key="6">
    <source>
        <dbReference type="Google" id="ProtNLM"/>
    </source>
</evidence>
<sequence>MGPEEFAEALHSGRGAGRVRDFSAHWRRASDDIVYVGDRTSHVGDLVDEHWPDNSSNAASNIRDHGRWMHNAASWGERLSKAAESAAAAYDYACRDTPSPSEFKDARQNIENQRRFGSPSDVLDANAAYNRLLSRAKKAGNEYYTRIEAALTTVGHPMVPPPLIAKRAVIPHGLVRGPGEWATKSRRDGPWRDYEQQVTGYPAGMEYDVPRDGGPPVAFDGFEPDVGPNGLLVEAKGTGYEWMVGDDGEFKPNIKGAQDISDELLRQYQVSLQTGIPIEWRVAEPKTAEAIANLIDDAGYGSRIHVVVVPPA</sequence>
<organism evidence="4 5">
    <name type="scientific">Mycolicibacterium phocaicum</name>
    <dbReference type="NCBI Taxonomy" id="319706"/>
    <lineage>
        <taxon>Bacteria</taxon>
        <taxon>Bacillati</taxon>
        <taxon>Actinomycetota</taxon>
        <taxon>Actinomycetes</taxon>
        <taxon>Mycobacteriales</taxon>
        <taxon>Mycobacteriaceae</taxon>
        <taxon>Mycolicibacterium</taxon>
    </lineage>
</organism>
<dbReference type="EMBL" id="POTM01000036">
    <property type="protein sequence ID" value="TLH67233.1"/>
    <property type="molecule type" value="Genomic_DNA"/>
</dbReference>
<dbReference type="Pfam" id="PF15648">
    <property type="entry name" value="Tox-REase-5"/>
    <property type="match status" value="1"/>
</dbReference>
<proteinExistence type="inferred from homology"/>
<comment type="caution">
    <text evidence="4">The sequence shown here is derived from an EMBL/GenBank/DDBJ whole genome shotgun (WGS) entry which is preliminary data.</text>
</comment>
<comment type="similarity">
    <text evidence="1">Belongs to the mycobacterial PPE family.</text>
</comment>
<dbReference type="InterPro" id="IPR000030">
    <property type="entry name" value="PPE_dom"/>
</dbReference>
<dbReference type="Gene3D" id="1.20.1260.20">
    <property type="entry name" value="PPE superfamily"/>
    <property type="match status" value="1"/>
</dbReference>
<dbReference type="AlphaFoldDB" id="A0AA94UDZ8"/>